<dbReference type="Proteomes" id="UP000290288">
    <property type="component" value="Unassembled WGS sequence"/>
</dbReference>
<comment type="function">
    <text evidence="2">Component of the FACT complex, a general chromatin factor that acts to reorganize nucleosomes. The FACT complex is involved in multiple processes that require DNA as a template such as mRNA elongation, DNA replication and DNA repair. During transcription elongation the FACT complex acts as a histone chaperone that both destabilizes and restores nucleosomal structure. It facilitates the passage of RNA polymerase II and transcription by promoting the dissociation of one histone H2A-H2B dimer from the nucleosome, then subsequently promotes the reestablishment of the nucleosome following the passage of RNA polymerase II.</text>
</comment>
<dbReference type="PANTHER" id="PTHR45849">
    <property type="entry name" value="FACT COMPLEX SUBUNIT SSRP1"/>
    <property type="match status" value="1"/>
</dbReference>
<feature type="region of interest" description="Disordered" evidence="3">
    <location>
        <begin position="333"/>
        <end position="399"/>
    </location>
</feature>
<dbReference type="PANTHER" id="PTHR45849:SF3">
    <property type="entry name" value="HISTONE CHAPERONE RTT106"/>
    <property type="match status" value="1"/>
</dbReference>
<dbReference type="InterPro" id="IPR011993">
    <property type="entry name" value="PH-like_dom_sf"/>
</dbReference>
<evidence type="ECO:0000256" key="2">
    <source>
        <dbReference type="ARBA" id="ARBA00025370"/>
    </source>
</evidence>
<comment type="similarity">
    <text evidence="1">Belongs to the RTT106 family.</text>
</comment>
<evidence type="ECO:0000259" key="4">
    <source>
        <dbReference type="SMART" id="SM01287"/>
    </source>
</evidence>
<protein>
    <recommendedName>
        <fullName evidence="4">Histone chaperone RTT106/FACT complex subunit SPT16-like middle domain-containing protein</fullName>
    </recommendedName>
</protein>
<gene>
    <name evidence="5" type="ORF">EST38_g3302</name>
</gene>
<proteinExistence type="inferred from homology"/>
<feature type="compositionally biased region" description="Low complexity" evidence="3">
    <location>
        <begin position="340"/>
        <end position="353"/>
    </location>
</feature>
<feature type="region of interest" description="Disordered" evidence="3">
    <location>
        <begin position="1"/>
        <end position="36"/>
    </location>
</feature>
<evidence type="ECO:0000256" key="3">
    <source>
        <dbReference type="SAM" id="MobiDB-lite"/>
    </source>
</evidence>
<evidence type="ECO:0000256" key="1">
    <source>
        <dbReference type="ARBA" id="ARBA00006159"/>
    </source>
</evidence>
<evidence type="ECO:0000313" key="5">
    <source>
        <dbReference type="EMBL" id="RXW22542.1"/>
    </source>
</evidence>
<dbReference type="OrthoDB" id="75754at2759"/>
<dbReference type="Gene3D" id="2.30.29.30">
    <property type="entry name" value="Pleckstrin-homology domain (PH domain)/Phosphotyrosine-binding domain (PTB)"/>
    <property type="match status" value="1"/>
</dbReference>
<feature type="compositionally biased region" description="Basic and acidic residues" evidence="3">
    <location>
        <begin position="8"/>
        <end position="19"/>
    </location>
</feature>
<organism evidence="5 6">
    <name type="scientific">Candolleomyces aberdarensis</name>
    <dbReference type="NCBI Taxonomy" id="2316362"/>
    <lineage>
        <taxon>Eukaryota</taxon>
        <taxon>Fungi</taxon>
        <taxon>Dikarya</taxon>
        <taxon>Basidiomycota</taxon>
        <taxon>Agaricomycotina</taxon>
        <taxon>Agaricomycetes</taxon>
        <taxon>Agaricomycetidae</taxon>
        <taxon>Agaricales</taxon>
        <taxon>Agaricineae</taxon>
        <taxon>Psathyrellaceae</taxon>
        <taxon>Candolleomyces</taxon>
    </lineage>
</organism>
<dbReference type="SMART" id="SM01287">
    <property type="entry name" value="Rtt106"/>
    <property type="match status" value="1"/>
</dbReference>
<keyword evidence="6" id="KW-1185">Reference proteome</keyword>
<comment type="caution">
    <text evidence="5">The sequence shown here is derived from an EMBL/GenBank/DDBJ whole genome shotgun (WGS) entry which is preliminary data.</text>
</comment>
<name>A0A4Q2DTE2_9AGAR</name>
<dbReference type="GO" id="GO:0031491">
    <property type="term" value="F:nucleosome binding"/>
    <property type="evidence" value="ECO:0007669"/>
    <property type="project" value="TreeGrafter"/>
</dbReference>
<dbReference type="GO" id="GO:0042393">
    <property type="term" value="F:histone binding"/>
    <property type="evidence" value="ECO:0007669"/>
    <property type="project" value="TreeGrafter"/>
</dbReference>
<dbReference type="EMBL" id="SDEE01000068">
    <property type="protein sequence ID" value="RXW22542.1"/>
    <property type="molecule type" value="Genomic_DNA"/>
</dbReference>
<dbReference type="InterPro" id="IPR013719">
    <property type="entry name" value="RTT106/SPT16-like_middle_dom"/>
</dbReference>
<feature type="domain" description="Histone chaperone RTT106/FACT complex subunit SPT16-like middle" evidence="4">
    <location>
        <begin position="196"/>
        <end position="298"/>
    </location>
</feature>
<feature type="compositionally biased region" description="Acidic residues" evidence="3">
    <location>
        <begin position="354"/>
        <end position="390"/>
    </location>
</feature>
<dbReference type="SUPFAM" id="SSF50729">
    <property type="entry name" value="PH domain-like"/>
    <property type="match status" value="1"/>
</dbReference>
<dbReference type="InterPro" id="IPR050454">
    <property type="entry name" value="RTT106/SSRP1_HistChap/FACT"/>
</dbReference>
<accession>A0A4Q2DTE2</accession>
<dbReference type="AlphaFoldDB" id="A0A4Q2DTE2"/>
<dbReference type="STRING" id="2316362.A0A4Q2DTE2"/>
<reference evidence="5 6" key="1">
    <citation type="submission" date="2019-01" db="EMBL/GenBank/DDBJ databases">
        <title>Draft genome sequence of Psathyrella aberdarensis IHI B618.</title>
        <authorList>
            <person name="Buettner E."/>
            <person name="Kellner H."/>
        </authorList>
    </citation>
    <scope>NUCLEOTIDE SEQUENCE [LARGE SCALE GENOMIC DNA]</scope>
    <source>
        <strain evidence="5 6">IHI B618</strain>
    </source>
</reference>
<evidence type="ECO:0000313" key="6">
    <source>
        <dbReference type="Proteomes" id="UP000290288"/>
    </source>
</evidence>
<sequence>MANGTLKRSHDDVSSEGSKRQRLSPQSSTVAGDEPAQFTLHAISTTSPVRKKVDISIRESGITFTNPTTGSVEATVPLTSLRRAFLLPTRGKTKAHWTVVLLSSDTTEKSTAKGAANDSPQIIFGLDATTTAPLTITKQGGEKEVIAKGSPVLPAIRSFLSSLPDSITQLEPSTDVFKSSVNQFGSTVKSASTTGVPGVEAYRAAKVGSLWFMKEGLLWGESKPCEFWALEDLLGPSEGARLSPGSGRVLSITLVRKDQASEGTEEEEESMGIETELSMIDSRERDGISDWIRKHQNMFGRKPGDAPIVEQLKAKPPPPSGPVTIRSLMLDSDSEDEDFVGSSSSGEGSGSDNNNEDSDEDEEEAEGSDGEGDGDGDSDAEIDGEAEGELDPAHHPLLRSGAVPKLSKAAIEMAVGIVEDDLMGGNDDEVDELDD</sequence>
<dbReference type="Pfam" id="PF08512">
    <property type="entry name" value="Rttp106-like_middle"/>
    <property type="match status" value="1"/>
</dbReference>